<evidence type="ECO:0000256" key="1">
    <source>
        <dbReference type="ARBA" id="ARBA00022603"/>
    </source>
</evidence>
<feature type="domain" description="O-methyltransferase dimerisation" evidence="5">
    <location>
        <begin position="63"/>
        <end position="127"/>
    </location>
</feature>
<dbReference type="AlphaFoldDB" id="A0A5N6XAM9"/>
<keyword evidence="2 6" id="KW-0808">Transferase</keyword>
<dbReference type="InterPro" id="IPR016461">
    <property type="entry name" value="COMT-like"/>
</dbReference>
<name>A0A5N6XAM9_9EURO</name>
<keyword evidence="1 6" id="KW-0489">Methyltransferase</keyword>
<dbReference type="InterPro" id="IPR012967">
    <property type="entry name" value="COMT_dimerisation"/>
</dbReference>
<evidence type="ECO:0000256" key="2">
    <source>
        <dbReference type="ARBA" id="ARBA00022679"/>
    </source>
</evidence>
<proteinExistence type="predicted"/>
<organism evidence="6 7">
    <name type="scientific">Aspergillus sergii</name>
    <dbReference type="NCBI Taxonomy" id="1034303"/>
    <lineage>
        <taxon>Eukaryota</taxon>
        <taxon>Fungi</taxon>
        <taxon>Dikarya</taxon>
        <taxon>Ascomycota</taxon>
        <taxon>Pezizomycotina</taxon>
        <taxon>Eurotiomycetes</taxon>
        <taxon>Eurotiomycetidae</taxon>
        <taxon>Eurotiales</taxon>
        <taxon>Aspergillaceae</taxon>
        <taxon>Aspergillus</taxon>
        <taxon>Aspergillus subgen. Circumdati</taxon>
    </lineage>
</organism>
<dbReference type="InterPro" id="IPR029063">
    <property type="entry name" value="SAM-dependent_MTases_sf"/>
</dbReference>
<evidence type="ECO:0000313" key="7">
    <source>
        <dbReference type="Proteomes" id="UP000325945"/>
    </source>
</evidence>
<dbReference type="Pfam" id="PF00891">
    <property type="entry name" value="Methyltransf_2"/>
    <property type="match status" value="1"/>
</dbReference>
<protein>
    <submittedName>
        <fullName evidence="6">S-adenosyl-L-methionine-dependent methyltransferase</fullName>
    </submittedName>
</protein>
<evidence type="ECO:0000259" key="4">
    <source>
        <dbReference type="Pfam" id="PF00891"/>
    </source>
</evidence>
<dbReference type="PANTHER" id="PTHR43712">
    <property type="entry name" value="PUTATIVE (AFU_ORTHOLOGUE AFUA_4G14580)-RELATED"/>
    <property type="match status" value="1"/>
</dbReference>
<dbReference type="InterPro" id="IPR036390">
    <property type="entry name" value="WH_DNA-bd_sf"/>
</dbReference>
<dbReference type="Gene3D" id="1.10.10.10">
    <property type="entry name" value="Winged helix-like DNA-binding domain superfamily/Winged helix DNA-binding domain"/>
    <property type="match status" value="1"/>
</dbReference>
<evidence type="ECO:0000259" key="5">
    <source>
        <dbReference type="Pfam" id="PF08100"/>
    </source>
</evidence>
<dbReference type="PROSITE" id="PS51683">
    <property type="entry name" value="SAM_OMT_II"/>
    <property type="match status" value="1"/>
</dbReference>
<keyword evidence="7" id="KW-1185">Reference proteome</keyword>
<feature type="domain" description="O-methyltransferase C-terminal" evidence="4">
    <location>
        <begin position="171"/>
        <end position="373"/>
    </location>
</feature>
<reference evidence="7" key="1">
    <citation type="submission" date="2019-04" db="EMBL/GenBank/DDBJ databases">
        <title>Friends and foes A comparative genomics studyof 23 Aspergillus species from section Flavi.</title>
        <authorList>
            <consortium name="DOE Joint Genome Institute"/>
            <person name="Kjaerbolling I."/>
            <person name="Vesth T."/>
            <person name="Frisvad J.C."/>
            <person name="Nybo J.L."/>
            <person name="Theobald S."/>
            <person name="Kildgaard S."/>
            <person name="Isbrandt T."/>
            <person name="Kuo A."/>
            <person name="Sato A."/>
            <person name="Lyhne E.K."/>
            <person name="Kogle M.E."/>
            <person name="Wiebenga A."/>
            <person name="Kun R.S."/>
            <person name="Lubbers R.J."/>
            <person name="Makela M.R."/>
            <person name="Barry K."/>
            <person name="Chovatia M."/>
            <person name="Clum A."/>
            <person name="Daum C."/>
            <person name="Haridas S."/>
            <person name="He G."/>
            <person name="LaButti K."/>
            <person name="Lipzen A."/>
            <person name="Mondo S."/>
            <person name="Riley R."/>
            <person name="Salamov A."/>
            <person name="Simmons B.A."/>
            <person name="Magnuson J.K."/>
            <person name="Henrissat B."/>
            <person name="Mortensen U.H."/>
            <person name="Larsen T.O."/>
            <person name="Devries R.P."/>
            <person name="Grigoriev I.V."/>
            <person name="Machida M."/>
            <person name="Baker S.E."/>
            <person name="Andersen M.R."/>
        </authorList>
    </citation>
    <scope>NUCLEOTIDE SEQUENCE [LARGE SCALE GENOMIC DNA]</scope>
    <source>
        <strain evidence="7">CBS 130017</strain>
    </source>
</reference>
<dbReference type="SUPFAM" id="SSF46785">
    <property type="entry name" value="Winged helix' DNA-binding domain"/>
    <property type="match status" value="1"/>
</dbReference>
<accession>A0A5N6XAM9</accession>
<dbReference type="GO" id="GO:0046983">
    <property type="term" value="F:protein dimerization activity"/>
    <property type="evidence" value="ECO:0007669"/>
    <property type="project" value="InterPro"/>
</dbReference>
<evidence type="ECO:0000313" key="6">
    <source>
        <dbReference type="EMBL" id="KAE8328560.1"/>
    </source>
</evidence>
<dbReference type="EMBL" id="ML741784">
    <property type="protein sequence ID" value="KAE8328560.1"/>
    <property type="molecule type" value="Genomic_DNA"/>
</dbReference>
<dbReference type="SUPFAM" id="SSF53335">
    <property type="entry name" value="S-adenosyl-L-methionine-dependent methyltransferases"/>
    <property type="match status" value="1"/>
</dbReference>
<dbReference type="GO" id="GO:0044550">
    <property type="term" value="P:secondary metabolite biosynthetic process"/>
    <property type="evidence" value="ECO:0007669"/>
    <property type="project" value="UniProtKB-ARBA"/>
</dbReference>
<evidence type="ECO:0000256" key="3">
    <source>
        <dbReference type="ARBA" id="ARBA00022691"/>
    </source>
</evidence>
<dbReference type="Gene3D" id="3.40.50.150">
    <property type="entry name" value="Vaccinia Virus protein VP39"/>
    <property type="match status" value="1"/>
</dbReference>
<dbReference type="PANTHER" id="PTHR43712:SF11">
    <property type="entry name" value="O-METHYLTRANSFERASE (AFU_ORTHOLOGUE AFUA_2G17820)-RELATED"/>
    <property type="match status" value="1"/>
</dbReference>
<dbReference type="GO" id="GO:0032259">
    <property type="term" value="P:methylation"/>
    <property type="evidence" value="ECO:0007669"/>
    <property type="project" value="UniProtKB-KW"/>
</dbReference>
<dbReference type="InterPro" id="IPR036388">
    <property type="entry name" value="WH-like_DNA-bd_sf"/>
</dbReference>
<sequence>MAETVADLTAAVNAALSKLSPTDDIPDPARLQLLQALDKLRGAVEPPIQSLLNICWAAHPLVAIRTAIGMGVFDAFAAAGGAELTINELNEKTKGDKDLLVRIMRLLSANRLFTETGVDKYQPQPLALGFATGAPPSEVIKNFSHMILRATAYTHEFLEARGYQSPDDAYETPFQRAYGTKLHHFEWLAQHPEEQHAFNTVMETGNRAVEGEQWYDFYPWEERLASEADRVLLVDIGGGKGHDLARFKEKKNPAGRLILQDLSEVIQDIQAPLAQGIEAQGYSMFDPQPIRGAKAYYMRTVLHDWPDKQALQALQRIREAMADDSVLLINENSVPETGVTRFNASVDLIMMTVFSSLERTEKQWLSLLERAQFNVIRVWRADNQGVGSNALFEAVPVFIGSSGQVS</sequence>
<dbReference type="InterPro" id="IPR001077">
    <property type="entry name" value="COMT_C"/>
</dbReference>
<dbReference type="GO" id="GO:0008171">
    <property type="term" value="F:O-methyltransferase activity"/>
    <property type="evidence" value="ECO:0007669"/>
    <property type="project" value="InterPro"/>
</dbReference>
<gene>
    <name evidence="6" type="ORF">BDV39DRAFT_64471</name>
</gene>
<dbReference type="Proteomes" id="UP000325945">
    <property type="component" value="Unassembled WGS sequence"/>
</dbReference>
<keyword evidence="3" id="KW-0949">S-adenosyl-L-methionine</keyword>
<dbReference type="Pfam" id="PF08100">
    <property type="entry name" value="Dimerisation"/>
    <property type="match status" value="1"/>
</dbReference>